<name>A0ABQ1M736_9PROT</name>
<organism evidence="2 3">
    <name type="scientific">Asaia siamensis</name>
    <dbReference type="NCBI Taxonomy" id="110479"/>
    <lineage>
        <taxon>Bacteria</taxon>
        <taxon>Pseudomonadati</taxon>
        <taxon>Pseudomonadota</taxon>
        <taxon>Alphaproteobacteria</taxon>
        <taxon>Acetobacterales</taxon>
        <taxon>Acetobacteraceae</taxon>
        <taxon>Asaia</taxon>
    </lineage>
</organism>
<keyword evidence="1" id="KW-0175">Coiled coil</keyword>
<evidence type="ECO:0000313" key="2">
    <source>
        <dbReference type="EMBL" id="GGC34441.1"/>
    </source>
</evidence>
<protein>
    <submittedName>
        <fullName evidence="2">Uncharacterized protein</fullName>
    </submittedName>
</protein>
<gene>
    <name evidence="2" type="ORF">GCM10007207_19980</name>
</gene>
<feature type="coiled-coil region" evidence="1">
    <location>
        <begin position="155"/>
        <end position="208"/>
    </location>
</feature>
<dbReference type="EMBL" id="BMCH01000005">
    <property type="protein sequence ID" value="GGC34441.1"/>
    <property type="molecule type" value="Genomic_DNA"/>
</dbReference>
<proteinExistence type="predicted"/>
<comment type="caution">
    <text evidence="2">The sequence shown here is derived from an EMBL/GenBank/DDBJ whole genome shotgun (WGS) entry which is preliminary data.</text>
</comment>
<evidence type="ECO:0000256" key="1">
    <source>
        <dbReference type="SAM" id="Coils"/>
    </source>
</evidence>
<reference evidence="3" key="1">
    <citation type="journal article" date="2019" name="Int. J. Syst. Evol. Microbiol.">
        <title>The Global Catalogue of Microorganisms (GCM) 10K type strain sequencing project: providing services to taxonomists for standard genome sequencing and annotation.</title>
        <authorList>
            <consortium name="The Broad Institute Genomics Platform"/>
            <consortium name="The Broad Institute Genome Sequencing Center for Infectious Disease"/>
            <person name="Wu L."/>
            <person name="Ma J."/>
        </authorList>
    </citation>
    <scope>NUCLEOTIDE SEQUENCE [LARGE SCALE GENOMIC DNA]</scope>
    <source>
        <strain evidence="3">CCM 7132</strain>
    </source>
</reference>
<dbReference type="Proteomes" id="UP000637769">
    <property type="component" value="Unassembled WGS sequence"/>
</dbReference>
<accession>A0ABQ1M736</accession>
<keyword evidence="3" id="KW-1185">Reference proteome</keyword>
<sequence length="212" mass="23765">MEMARLFTHGVRGPNAATQVVHRIFDEVRAFGHSEAALAFAYRNEEAMARDAEKGIKGEPYWRRYMQAVFEDPSIASEEEALECVETIIREFKQIGAAEQRRKDAEGAELVAWCLMTADGQIINGIHEEKHQAETYRHRKASDTLTPLYTRPASVTALEDRVKELEGVNKAWSDAAANALTWLENGRQANARDELKAAQRRAAAIREGGEHG</sequence>
<evidence type="ECO:0000313" key="3">
    <source>
        <dbReference type="Proteomes" id="UP000637769"/>
    </source>
</evidence>